<dbReference type="InterPro" id="IPR037523">
    <property type="entry name" value="VOC_core"/>
</dbReference>
<proteinExistence type="predicted"/>
<organism evidence="2 3">
    <name type="scientific">Bradyrhizobium erythrophlei</name>
    <dbReference type="NCBI Taxonomy" id="1437360"/>
    <lineage>
        <taxon>Bacteria</taxon>
        <taxon>Pseudomonadati</taxon>
        <taxon>Pseudomonadota</taxon>
        <taxon>Alphaproteobacteria</taxon>
        <taxon>Hyphomicrobiales</taxon>
        <taxon>Nitrobacteraceae</taxon>
        <taxon>Bradyrhizobium</taxon>
    </lineage>
</organism>
<dbReference type="Proteomes" id="UP000198992">
    <property type="component" value="Unassembled WGS sequence"/>
</dbReference>
<dbReference type="InterPro" id="IPR004360">
    <property type="entry name" value="Glyas_Fos-R_dOase_dom"/>
</dbReference>
<sequence length="188" mass="20776">MRAAEIQSTPAVASKIDMKLEVVVIPVADPDRAKHFYSELGWRLDIDYRDKDDYRVIQFTPPGSGCSIIFGKNVTKALPGSVQGLHLIVNDIKAARNDLISRGIEVSETFHDAGGIFHHSNLKGMVAGPNPERKSYASYAAFNDPDGNGWVFQEVTARLTGHIEPGNISFTPELTDFVRRSEAIKKHL</sequence>
<dbReference type="PROSITE" id="PS51819">
    <property type="entry name" value="VOC"/>
    <property type="match status" value="1"/>
</dbReference>
<dbReference type="EMBL" id="FNTH01000001">
    <property type="protein sequence ID" value="SED36281.1"/>
    <property type="molecule type" value="Genomic_DNA"/>
</dbReference>
<evidence type="ECO:0000313" key="2">
    <source>
        <dbReference type="EMBL" id="SED36281.1"/>
    </source>
</evidence>
<dbReference type="InterPro" id="IPR029068">
    <property type="entry name" value="Glyas_Bleomycin-R_OHBP_Dase"/>
</dbReference>
<accession>A0A1H5A3K3</accession>
<reference evidence="2 3" key="1">
    <citation type="submission" date="2016-10" db="EMBL/GenBank/DDBJ databases">
        <authorList>
            <person name="de Groot N.N."/>
        </authorList>
    </citation>
    <scope>NUCLEOTIDE SEQUENCE [LARGE SCALE GENOMIC DNA]</scope>
    <source>
        <strain evidence="2 3">MT12</strain>
    </source>
</reference>
<dbReference type="RefSeq" id="WP_092126270.1">
    <property type="nucleotide sequence ID" value="NZ_FNTH01000001.1"/>
</dbReference>
<feature type="domain" description="VOC" evidence="1">
    <location>
        <begin position="19"/>
        <end position="155"/>
    </location>
</feature>
<evidence type="ECO:0000259" key="1">
    <source>
        <dbReference type="PROSITE" id="PS51819"/>
    </source>
</evidence>
<evidence type="ECO:0000313" key="3">
    <source>
        <dbReference type="Proteomes" id="UP000198992"/>
    </source>
</evidence>
<dbReference type="Gene3D" id="3.10.180.10">
    <property type="entry name" value="2,3-Dihydroxybiphenyl 1,2-Dioxygenase, domain 1"/>
    <property type="match status" value="1"/>
</dbReference>
<dbReference type="SUPFAM" id="SSF54593">
    <property type="entry name" value="Glyoxalase/Bleomycin resistance protein/Dihydroxybiphenyl dioxygenase"/>
    <property type="match status" value="1"/>
</dbReference>
<protein>
    <recommendedName>
        <fullName evidence="1">VOC domain-containing protein</fullName>
    </recommendedName>
</protein>
<dbReference type="OrthoDB" id="485032at2"/>
<name>A0A1H5A3K3_9BRAD</name>
<gene>
    <name evidence="2" type="ORF">SAMN05444164_4546</name>
</gene>
<dbReference type="AlphaFoldDB" id="A0A1H5A3K3"/>
<dbReference type="Pfam" id="PF00903">
    <property type="entry name" value="Glyoxalase"/>
    <property type="match status" value="1"/>
</dbReference>